<protein>
    <submittedName>
        <fullName evidence="2">Uncharacterized protein</fullName>
    </submittedName>
</protein>
<comment type="caution">
    <text evidence="2">The sequence shown here is derived from an EMBL/GenBank/DDBJ whole genome shotgun (WGS) entry which is preliminary data.</text>
</comment>
<dbReference type="RefSeq" id="WP_201824542.1">
    <property type="nucleotide sequence ID" value="NZ_JAERRA010000001.1"/>
</dbReference>
<organism evidence="2 3">
    <name type="scientific">Aquariibacter lacus</name>
    <dbReference type="NCBI Taxonomy" id="2801332"/>
    <lineage>
        <taxon>Bacteria</taxon>
        <taxon>Pseudomonadati</taxon>
        <taxon>Pseudomonadota</taxon>
        <taxon>Betaproteobacteria</taxon>
        <taxon>Burkholderiales</taxon>
        <taxon>Sphaerotilaceae</taxon>
        <taxon>Aquariibacter</taxon>
    </lineage>
</organism>
<evidence type="ECO:0000313" key="2">
    <source>
        <dbReference type="EMBL" id="MBL0719284.1"/>
    </source>
</evidence>
<dbReference type="EMBL" id="JAERRA010000001">
    <property type="protein sequence ID" value="MBL0719284.1"/>
    <property type="molecule type" value="Genomic_DNA"/>
</dbReference>
<keyword evidence="1" id="KW-1133">Transmembrane helix</keyword>
<keyword evidence="1" id="KW-0812">Transmembrane</keyword>
<feature type="transmembrane region" description="Helical" evidence="1">
    <location>
        <begin position="20"/>
        <end position="45"/>
    </location>
</feature>
<dbReference type="Proteomes" id="UP000643207">
    <property type="component" value="Unassembled WGS sequence"/>
</dbReference>
<keyword evidence="1" id="KW-0472">Membrane</keyword>
<dbReference type="AlphaFoldDB" id="A0A9X1BQV3"/>
<name>A0A9X1BQV3_9BURK</name>
<sequence length="74" mass="8142">MPQTLHTPPVSLLPGDGVTFRLIFVVAFLLLFALALMAQVVGLHWREWLPGAEDRASLPGGVRSAVYTFMSYLV</sequence>
<evidence type="ECO:0000313" key="3">
    <source>
        <dbReference type="Proteomes" id="UP000643207"/>
    </source>
</evidence>
<keyword evidence="3" id="KW-1185">Reference proteome</keyword>
<accession>A0A9X1BQV3</accession>
<gene>
    <name evidence="2" type="ORF">JI742_05205</name>
</gene>
<reference evidence="2 3" key="1">
    <citation type="submission" date="2021-01" db="EMBL/GenBank/DDBJ databases">
        <title>Piscinibacter sp. Jin2 Genome sequencing and assembly.</title>
        <authorList>
            <person name="Kim I."/>
        </authorList>
    </citation>
    <scope>NUCLEOTIDE SEQUENCE [LARGE SCALE GENOMIC DNA]</scope>
    <source>
        <strain evidence="2 3">Jin2</strain>
    </source>
</reference>
<proteinExistence type="predicted"/>
<evidence type="ECO:0000256" key="1">
    <source>
        <dbReference type="SAM" id="Phobius"/>
    </source>
</evidence>